<sequence length="97" mass="11328">MLSNNKPYYQFIEQFSNSPYSELVDREALEKHFIPLIDVLQRGIEQKIIKNVDRNLLGAFLFHPLSYLANPRLCHGWTLNSDDLETAFTMAWDAIKL</sequence>
<evidence type="ECO:0000313" key="3">
    <source>
        <dbReference type="Proteomes" id="UP000427906"/>
    </source>
</evidence>
<dbReference type="KEGG" id="dalk:DSCA_05960"/>
<dbReference type="OrthoDB" id="5419598at2"/>
<keyword evidence="3" id="KW-1185">Reference proteome</keyword>
<dbReference type="InterPro" id="IPR054422">
    <property type="entry name" value="TetR-like_HI_0893_C"/>
</dbReference>
<proteinExistence type="predicted"/>
<dbReference type="Pfam" id="PF22604">
    <property type="entry name" value="TetR_HI_0893_C"/>
    <property type="match status" value="1"/>
</dbReference>
<gene>
    <name evidence="2" type="ORF">DSCA_05960</name>
</gene>
<dbReference type="Gene3D" id="1.10.357.10">
    <property type="entry name" value="Tetracycline Repressor, domain 2"/>
    <property type="match status" value="1"/>
</dbReference>
<dbReference type="Proteomes" id="UP000427906">
    <property type="component" value="Chromosome"/>
</dbReference>
<name>A0A5K7YCJ6_9BACT</name>
<evidence type="ECO:0000313" key="2">
    <source>
        <dbReference type="EMBL" id="BBO66666.1"/>
    </source>
</evidence>
<reference evidence="2 3" key="1">
    <citation type="submission" date="2019-11" db="EMBL/GenBank/DDBJ databases">
        <title>Comparative genomics of hydrocarbon-degrading Desulfosarcina strains.</title>
        <authorList>
            <person name="Watanabe M."/>
            <person name="Kojima H."/>
            <person name="Fukui M."/>
        </authorList>
    </citation>
    <scope>NUCLEOTIDE SEQUENCE [LARGE SCALE GENOMIC DNA]</scope>
    <source>
        <strain evidence="2 3">PL12</strain>
    </source>
</reference>
<evidence type="ECO:0000259" key="1">
    <source>
        <dbReference type="Pfam" id="PF22604"/>
    </source>
</evidence>
<dbReference type="EMBL" id="AP021874">
    <property type="protein sequence ID" value="BBO66666.1"/>
    <property type="molecule type" value="Genomic_DNA"/>
</dbReference>
<organism evidence="2 3">
    <name type="scientific">Desulfosarcina alkanivorans</name>
    <dbReference type="NCBI Taxonomy" id="571177"/>
    <lineage>
        <taxon>Bacteria</taxon>
        <taxon>Pseudomonadati</taxon>
        <taxon>Thermodesulfobacteriota</taxon>
        <taxon>Desulfobacteria</taxon>
        <taxon>Desulfobacterales</taxon>
        <taxon>Desulfosarcinaceae</taxon>
        <taxon>Desulfosarcina</taxon>
    </lineage>
</organism>
<dbReference type="RefSeq" id="WP_155315005.1">
    <property type="nucleotide sequence ID" value="NZ_AP021874.1"/>
</dbReference>
<protein>
    <recommendedName>
        <fullName evidence="1">Tetracyclin repressor-like HI-0893 C-terminal domain-containing protein</fullName>
    </recommendedName>
</protein>
<feature type="domain" description="Tetracyclin repressor-like HI-0893 C-terminal" evidence="1">
    <location>
        <begin position="4"/>
        <end position="95"/>
    </location>
</feature>
<dbReference type="AlphaFoldDB" id="A0A5K7YCJ6"/>
<accession>A0A5K7YCJ6</accession>